<reference evidence="2" key="1">
    <citation type="submission" date="2021-03" db="EMBL/GenBank/DDBJ databases">
        <authorList>
            <person name="Tagirdzhanova G."/>
        </authorList>
    </citation>
    <scope>NUCLEOTIDE SEQUENCE</scope>
</reference>
<dbReference type="PANTHER" id="PTHR34144">
    <property type="entry name" value="CHROMOSOME 8, WHOLE GENOME SHOTGUN SEQUENCE"/>
    <property type="match status" value="1"/>
</dbReference>
<evidence type="ECO:0000256" key="1">
    <source>
        <dbReference type="SAM" id="MobiDB-lite"/>
    </source>
</evidence>
<evidence type="ECO:0000313" key="3">
    <source>
        <dbReference type="Proteomes" id="UP000664203"/>
    </source>
</evidence>
<organism evidence="2 3">
    <name type="scientific">Alectoria fallacina</name>
    <dbReference type="NCBI Taxonomy" id="1903189"/>
    <lineage>
        <taxon>Eukaryota</taxon>
        <taxon>Fungi</taxon>
        <taxon>Dikarya</taxon>
        <taxon>Ascomycota</taxon>
        <taxon>Pezizomycotina</taxon>
        <taxon>Lecanoromycetes</taxon>
        <taxon>OSLEUM clade</taxon>
        <taxon>Lecanoromycetidae</taxon>
        <taxon>Lecanorales</taxon>
        <taxon>Lecanorineae</taxon>
        <taxon>Parmeliaceae</taxon>
        <taxon>Alectoria</taxon>
    </lineage>
</organism>
<dbReference type="InterPro" id="IPR021047">
    <property type="entry name" value="Mannosyltransferase_CMT1"/>
</dbReference>
<sequence length="200" mass="22943">MTAFEAKLFQNRYPESSATDPLNDSIDAGFNVSPLRFRYGKDPFWDASECCLIHADLTHLHHGHDITTDLGIFMNPYIRVAYDPYTLRLLSYTRRIGRLYSLVHTSLNRVVGMPENNPRRLESPGDEVVEKVWKYDDAGKTLRIGETGGETSSDPQGSYQEMKRVADPRRFCGSRRLMVLNDNPKKGRKNWENIRLPPVP</sequence>
<comment type="caution">
    <text evidence="2">The sequence shown here is derived from an EMBL/GenBank/DDBJ whole genome shotgun (WGS) entry which is preliminary data.</text>
</comment>
<protein>
    <submittedName>
        <fullName evidence="2">Uncharacterized protein</fullName>
    </submittedName>
</protein>
<feature type="compositionally biased region" description="Polar residues" evidence="1">
    <location>
        <begin position="149"/>
        <end position="159"/>
    </location>
</feature>
<dbReference type="PANTHER" id="PTHR34144:SF8">
    <property type="entry name" value="GLYCOSYLTRANSFERASE FAMILY 69 PROTEIN"/>
    <property type="match status" value="1"/>
</dbReference>
<feature type="compositionally biased region" description="Basic and acidic residues" evidence="1">
    <location>
        <begin position="183"/>
        <end position="192"/>
    </location>
</feature>
<proteinExistence type="predicted"/>
<gene>
    <name evidence="2" type="ORF">ALECFALPRED_002877</name>
</gene>
<dbReference type="EMBL" id="CAJPDR010000197">
    <property type="protein sequence ID" value="CAF9924969.1"/>
    <property type="molecule type" value="Genomic_DNA"/>
</dbReference>
<dbReference type="OrthoDB" id="262547at2759"/>
<feature type="region of interest" description="Disordered" evidence="1">
    <location>
        <begin position="181"/>
        <end position="200"/>
    </location>
</feature>
<feature type="region of interest" description="Disordered" evidence="1">
    <location>
        <begin position="143"/>
        <end position="165"/>
    </location>
</feature>
<accession>A0A8H3ISW3</accession>
<dbReference type="AlphaFoldDB" id="A0A8H3ISW3"/>
<evidence type="ECO:0000313" key="2">
    <source>
        <dbReference type="EMBL" id="CAF9924969.1"/>
    </source>
</evidence>
<name>A0A8H3ISW3_9LECA</name>
<keyword evidence="3" id="KW-1185">Reference proteome</keyword>
<dbReference type="Proteomes" id="UP000664203">
    <property type="component" value="Unassembled WGS sequence"/>
</dbReference>